<evidence type="ECO:0000313" key="12">
    <source>
        <dbReference type="EMBL" id="OWP25296.1"/>
    </source>
</evidence>
<dbReference type="PANTHER" id="PTHR30625:SF11">
    <property type="entry name" value="MOTA_TOLQ_EXBB PROTON CHANNEL DOMAIN-CONTAINING PROTEIN"/>
    <property type="match status" value="1"/>
</dbReference>
<sequence length="202" mass="22151">MLHYLEVGGPILWVLVIISIGAFAVVLERIVFFARNEKNVGSNFKDEILSLVASKKLDEAIALCDTKKSCVASAVKKFLQKAPKGIDVQDYEFILKEITIKETSPYESRLNLLASVISISPMLGLLGTVTGMIRAFTNISKYGAGDAAIVADGIAEALLTTAAGLMIAIPVIVVYNYLNRRLEKMENEIDDVVTNIINIFRR</sequence>
<dbReference type="EMBL" id="NHRT01000001">
    <property type="protein sequence ID" value="OWP25296.1"/>
    <property type="molecule type" value="Genomic_DNA"/>
</dbReference>
<evidence type="ECO:0000313" key="26">
    <source>
        <dbReference type="Proteomes" id="UP000225199"/>
    </source>
</evidence>
<evidence type="ECO:0000259" key="8">
    <source>
        <dbReference type="Pfam" id="PF01618"/>
    </source>
</evidence>
<accession>A0A0D6FU47</accession>
<keyword evidence="6" id="KW-0653">Protein transport</keyword>
<evidence type="ECO:0000256" key="5">
    <source>
        <dbReference type="ARBA" id="ARBA00023136"/>
    </source>
</evidence>
<feature type="transmembrane region" description="Helical" evidence="7">
    <location>
        <begin position="12"/>
        <end position="32"/>
    </location>
</feature>
<dbReference type="Proteomes" id="UP000222862">
    <property type="component" value="Unassembled WGS sequence"/>
</dbReference>
<evidence type="ECO:0000256" key="1">
    <source>
        <dbReference type="ARBA" id="ARBA00004651"/>
    </source>
</evidence>
<feature type="transmembrane region" description="Helical" evidence="7">
    <location>
        <begin position="110"/>
        <end position="137"/>
    </location>
</feature>
<evidence type="ECO:0000313" key="17">
    <source>
        <dbReference type="EMBL" id="PHI17700.1"/>
    </source>
</evidence>
<dbReference type="RefSeq" id="WP_005896143.1">
    <property type="nucleotide sequence ID" value="NZ_CP013121.1"/>
</dbReference>
<name>A0A0D6FU47_FUSNP</name>
<evidence type="ECO:0000313" key="13">
    <source>
        <dbReference type="EMBL" id="PGH22607.1"/>
    </source>
</evidence>
<dbReference type="Proteomes" id="UP000221852">
    <property type="component" value="Unassembled WGS sequence"/>
</dbReference>
<dbReference type="Proteomes" id="UP000067061">
    <property type="component" value="Chromosome"/>
</dbReference>
<reference evidence="14 26" key="3">
    <citation type="submission" date="2017-06" db="EMBL/GenBank/DDBJ databases">
        <title>Draft genome sequence of Fusobacterium nucleatum subsp. polymorphum KCOM 1002 (=ChDC F175).</title>
        <authorList>
            <person name="Kook J.-K."/>
            <person name="Park S.-N."/>
            <person name="Lim Y.K."/>
            <person name="Roh H."/>
        </authorList>
    </citation>
    <scope>NUCLEOTIDE SEQUENCE [LARGE SCALE GENOMIC DNA]</scope>
    <source>
        <strain evidence="14">KCOM 1002</strain>
        <strain evidence="26">KCOM 1002 (ChDC F175)</strain>
    </source>
</reference>
<dbReference type="Proteomes" id="UP000223525">
    <property type="component" value="Unassembled WGS sequence"/>
</dbReference>
<dbReference type="InterPro" id="IPR002898">
    <property type="entry name" value="MotA_ExbB_proton_chnl"/>
</dbReference>
<dbReference type="EMBL" id="NIRJ01000001">
    <property type="protein sequence ID" value="PHH97805.1"/>
    <property type="molecule type" value="Genomic_DNA"/>
</dbReference>
<organism evidence="14 26">
    <name type="scientific">Fusobacterium nucleatum subsp. polymorphum</name>
    <name type="common">Fusobacterium polymorphum</name>
    <dbReference type="NCBI Taxonomy" id="76857"/>
    <lineage>
        <taxon>Bacteria</taxon>
        <taxon>Fusobacteriati</taxon>
        <taxon>Fusobacteriota</taxon>
        <taxon>Fusobacteriia</taxon>
        <taxon>Fusobacteriales</taxon>
        <taxon>Fusobacteriaceae</taxon>
        <taxon>Fusobacterium</taxon>
    </lineage>
</organism>
<evidence type="ECO:0000313" key="24">
    <source>
        <dbReference type="Proteomes" id="UP000223525"/>
    </source>
</evidence>
<evidence type="ECO:0000313" key="18">
    <source>
        <dbReference type="Proteomes" id="UP000067061"/>
    </source>
</evidence>
<reference evidence="12 20" key="2">
    <citation type="submission" date="2017-05" db="EMBL/GenBank/DDBJ databases">
        <title>Genome sequencing of Fusobacterium nucleatum subsp. polymorphum KCOM 1001 (=ChDC F119).</title>
        <authorList>
            <person name="Kook J.-K."/>
            <person name="Park S.-N."/>
            <person name="Lim Y.K."/>
            <person name="Roh H."/>
        </authorList>
    </citation>
    <scope>NUCLEOTIDE SEQUENCE [LARGE SCALE GENOMIC DNA]</scope>
    <source>
        <strain evidence="12 20">KCOM 1001</strain>
    </source>
</reference>
<dbReference type="EMBL" id="NIRQ01000001">
    <property type="protein sequence ID" value="PHI14320.1"/>
    <property type="molecule type" value="Genomic_DNA"/>
</dbReference>
<evidence type="ECO:0000313" key="9">
    <source>
        <dbReference type="EMBL" id="ALM94131.1"/>
    </source>
</evidence>
<keyword evidence="2" id="KW-1003">Cell membrane</keyword>
<reference evidence="13 23" key="8">
    <citation type="submission" date="2017-06" db="EMBL/GenBank/DDBJ databases">
        <title>Genome sequencing of Fusobacterium nucleatum subsp. polymorphum KCOM 1232 (=ChDC F37).</title>
        <authorList>
            <person name="Kook J.-K."/>
            <person name="Park S.-N."/>
            <person name="Lim Y.K."/>
            <person name="Roh H."/>
        </authorList>
    </citation>
    <scope>NUCLEOTIDE SEQUENCE [LARGE SCALE GENOMIC DNA]</scope>
    <source>
        <strain evidence="13">KCOM 1232</strain>
        <strain evidence="23">KCOM 1232 ( ChDC F37)</strain>
    </source>
</reference>
<evidence type="ECO:0000313" key="14">
    <source>
        <dbReference type="EMBL" id="PHH97805.1"/>
    </source>
</evidence>
<dbReference type="EMBL" id="NIRK01000001">
    <property type="protein sequence ID" value="PHH98585.1"/>
    <property type="molecule type" value="Genomic_DNA"/>
</dbReference>
<keyword evidence="3 7" id="KW-0812">Transmembrane</keyword>
<evidence type="ECO:0000313" key="16">
    <source>
        <dbReference type="EMBL" id="PHI14320.1"/>
    </source>
</evidence>
<dbReference type="EMBL" id="CP013121">
    <property type="protein sequence ID" value="ALM94131.1"/>
    <property type="molecule type" value="Genomic_DNA"/>
</dbReference>
<dbReference type="EMBL" id="NJGI01000001">
    <property type="protein sequence ID" value="PGH22607.1"/>
    <property type="molecule type" value="Genomic_DNA"/>
</dbReference>
<evidence type="ECO:0000256" key="6">
    <source>
        <dbReference type="RuleBase" id="RU004057"/>
    </source>
</evidence>
<reference evidence="17 25" key="6">
    <citation type="submission" date="2017-06" db="EMBL/GenBank/DDBJ databases">
        <title>Draft genome sequence of Fusobacterium nucleatum subsp. polymorphum KCOM 1274 (=ChDC F309).</title>
        <authorList>
            <person name="Kook J.-K."/>
            <person name="Park S.-N."/>
            <person name="Lim Y.K."/>
            <person name="Roh H."/>
        </authorList>
    </citation>
    <scope>NUCLEOTIDE SEQUENCE [LARGE SCALE GENOMIC DNA]</scope>
    <source>
        <strain evidence="17">KCOM 1274</strain>
        <strain evidence="25">KCOM 1274 (ChDC F309)</strain>
    </source>
</reference>
<reference evidence="15 24" key="4">
    <citation type="submission" date="2017-06" db="EMBL/GenBank/DDBJ databases">
        <title>Draft genome sequence of Fusobacterium nucleatum subsp. polymorphum KCOM 1248 (=ChDC F113).</title>
        <authorList>
            <person name="Kook J.-K."/>
            <person name="Park S.-N."/>
            <person name="Lim Y.K."/>
            <person name="Roh H."/>
        </authorList>
    </citation>
    <scope>NUCLEOTIDE SEQUENCE [LARGE SCALE GENOMIC DNA]</scope>
    <source>
        <strain evidence="15">KCOM 1248</strain>
        <strain evidence="24">KCOM 1248 (ChDC F113)</strain>
    </source>
</reference>
<reference evidence="9 18" key="1">
    <citation type="submission" date="2015-11" db="EMBL/GenBank/DDBJ databases">
        <authorList>
            <person name="Kook J.-K."/>
            <person name="Park S.-N."/>
            <person name="Lim Y.K."/>
            <person name="Jo E."/>
        </authorList>
    </citation>
    <scope>NUCLEOTIDE SEQUENCE [LARGE SCALE GENOMIC DNA]</scope>
    <source>
        <strain evidence="9 18">ChDC F306</strain>
    </source>
</reference>
<dbReference type="Proteomes" id="UP000197470">
    <property type="component" value="Unassembled WGS sequence"/>
</dbReference>
<comment type="subcellular location">
    <subcellularLocation>
        <location evidence="1">Cell membrane</location>
        <topology evidence="1">Multi-pass membrane protein</topology>
    </subcellularLocation>
    <subcellularLocation>
        <location evidence="6">Membrane</location>
        <topology evidence="6">Multi-pass membrane protein</topology>
    </subcellularLocation>
</comment>
<keyword evidence="4 7" id="KW-1133">Transmembrane helix</keyword>
<protein>
    <submittedName>
        <fullName evidence="14">Biopolymer transporter ExbB</fullName>
    </submittedName>
</protein>
<feature type="domain" description="MotA/TolQ/ExbB proton channel" evidence="8">
    <location>
        <begin position="71"/>
        <end position="190"/>
    </location>
</feature>
<dbReference type="AlphaFoldDB" id="A0A0D6FU47"/>
<dbReference type="Proteomes" id="UP000196759">
    <property type="component" value="Chromosome"/>
</dbReference>
<evidence type="ECO:0000313" key="20">
    <source>
        <dbReference type="Proteomes" id="UP000197470"/>
    </source>
</evidence>
<gene>
    <name evidence="15" type="ORF">CA836_01755</name>
    <name evidence="12" type="ORF">CA839_04775</name>
    <name evidence="14" type="ORF">CA840_11205</name>
    <name evidence="10" type="ORF">CBG50_02805</name>
    <name evidence="17" type="ORF">CBG56_01660</name>
    <name evidence="16" type="ORF">CBG59_12000</name>
    <name evidence="11" type="ORF">CBG61_00390</name>
    <name evidence="13" type="ORF">RN96_05665</name>
    <name evidence="9" type="ORF">RO02_05710</name>
</gene>
<dbReference type="InterPro" id="IPR050790">
    <property type="entry name" value="ExbB/TolQ_transport"/>
</dbReference>
<evidence type="ECO:0000313" key="19">
    <source>
        <dbReference type="Proteomes" id="UP000196759"/>
    </source>
</evidence>
<dbReference type="GO" id="GO:0005886">
    <property type="term" value="C:plasma membrane"/>
    <property type="evidence" value="ECO:0007669"/>
    <property type="project" value="UniProtKB-SubCell"/>
</dbReference>
<dbReference type="STRING" id="76857.RO02_05710"/>
<keyword evidence="5 7" id="KW-0472">Membrane</keyword>
<evidence type="ECO:0000313" key="25">
    <source>
        <dbReference type="Proteomes" id="UP000224507"/>
    </source>
</evidence>
<dbReference type="GeneID" id="45634668"/>
<keyword evidence="19" id="KW-1185">Reference proteome</keyword>
<dbReference type="PANTHER" id="PTHR30625">
    <property type="entry name" value="PROTEIN TOLQ"/>
    <property type="match status" value="1"/>
</dbReference>
<evidence type="ECO:0000313" key="22">
    <source>
        <dbReference type="Proteomes" id="UP000221852"/>
    </source>
</evidence>
<evidence type="ECO:0000313" key="10">
    <source>
        <dbReference type="EMBL" id="ASC02326.1"/>
    </source>
</evidence>
<reference evidence="10 19" key="5">
    <citation type="submission" date="2017-06" db="EMBL/GenBank/DDBJ databases">
        <title>Draft genome sequence of Fusobacterium nucleatum subsp. polymorphum KCOM 1260 (=ChDC F218).</title>
        <authorList>
            <person name="Kook J.-K."/>
            <person name="Park S.-N."/>
            <person name="Lim Y.K."/>
            <person name="Roh H."/>
        </authorList>
    </citation>
    <scope>NUCLEOTIDE SEQUENCE [LARGE SCALE GENOMIC DNA]</scope>
    <source>
        <strain evidence="10">KCOM 1260</strain>
        <strain evidence="19">KCOM 1260 (ChDC F218)</strain>
    </source>
</reference>
<dbReference type="EMBL" id="CP022123">
    <property type="protein sequence ID" value="ASG27546.1"/>
    <property type="molecule type" value="Genomic_DNA"/>
</dbReference>
<evidence type="ECO:0000256" key="7">
    <source>
        <dbReference type="SAM" id="Phobius"/>
    </source>
</evidence>
<comment type="similarity">
    <text evidence="6">Belongs to the exbB/tolQ family.</text>
</comment>
<keyword evidence="6" id="KW-0813">Transport</keyword>
<dbReference type="EMBL" id="NIRO01000001">
    <property type="protein sequence ID" value="PHI17700.1"/>
    <property type="molecule type" value="Genomic_DNA"/>
</dbReference>
<evidence type="ECO:0000313" key="23">
    <source>
        <dbReference type="Proteomes" id="UP000222862"/>
    </source>
</evidence>
<evidence type="ECO:0000313" key="21">
    <source>
        <dbReference type="Proteomes" id="UP000197638"/>
    </source>
</evidence>
<dbReference type="KEGG" id="fpol:ERS445057_00877"/>
<evidence type="ECO:0000313" key="11">
    <source>
        <dbReference type="EMBL" id="ASG27546.1"/>
    </source>
</evidence>
<dbReference type="Pfam" id="PF01618">
    <property type="entry name" value="MotA_ExbB"/>
    <property type="match status" value="1"/>
</dbReference>
<reference evidence="11 21" key="9">
    <citation type="submission" date="2017-06" db="EMBL/GenBank/DDBJ databases">
        <title>Genome sequencing of Fusobacterium nucleatum subsp. polymorphum KCOM 1275 (=ChDC F310).</title>
        <authorList>
            <person name="Kook J.-K."/>
            <person name="Park S.-N."/>
            <person name="Lim Y.K."/>
            <person name="Roh H."/>
        </authorList>
    </citation>
    <scope>NUCLEOTIDE SEQUENCE [LARGE SCALE GENOMIC DNA]</scope>
    <source>
        <strain evidence="11 21">KCOM 1275</strain>
    </source>
</reference>
<dbReference type="Proteomes" id="UP000197638">
    <property type="component" value="Chromosome"/>
</dbReference>
<dbReference type="Proteomes" id="UP000224507">
    <property type="component" value="Unassembled WGS sequence"/>
</dbReference>
<proteinExistence type="inferred from homology"/>
<dbReference type="EMBL" id="CP021934">
    <property type="protein sequence ID" value="ASC02326.1"/>
    <property type="molecule type" value="Genomic_DNA"/>
</dbReference>
<feature type="transmembrane region" description="Helical" evidence="7">
    <location>
        <begin position="157"/>
        <end position="178"/>
    </location>
</feature>
<reference evidence="16 22" key="7">
    <citation type="submission" date="2017-06" db="EMBL/GenBank/DDBJ databases">
        <title>Draft genome sequence of Fusobacterium nucleatum subsp. polymorphum KCOM 1330 (=ChDC F330).</title>
        <authorList>
            <person name="Kook J.-K."/>
            <person name="Park S.-N."/>
            <person name="Lim Y.K."/>
            <person name="Roh H."/>
        </authorList>
    </citation>
    <scope>NUCLEOTIDE SEQUENCE [LARGE SCALE GENOMIC DNA]</scope>
    <source>
        <strain evidence="16">KCOM 1330</strain>
        <strain evidence="22">KCOM 1330 (ChDC F330)</strain>
    </source>
</reference>
<dbReference type="GO" id="GO:0017038">
    <property type="term" value="P:protein import"/>
    <property type="evidence" value="ECO:0007669"/>
    <property type="project" value="TreeGrafter"/>
</dbReference>
<evidence type="ECO:0000256" key="3">
    <source>
        <dbReference type="ARBA" id="ARBA00022692"/>
    </source>
</evidence>
<evidence type="ECO:0000256" key="2">
    <source>
        <dbReference type="ARBA" id="ARBA00022475"/>
    </source>
</evidence>
<evidence type="ECO:0000256" key="4">
    <source>
        <dbReference type="ARBA" id="ARBA00022989"/>
    </source>
</evidence>
<dbReference type="Proteomes" id="UP000225199">
    <property type="component" value="Unassembled WGS sequence"/>
</dbReference>
<evidence type="ECO:0000313" key="15">
    <source>
        <dbReference type="EMBL" id="PHH98585.1"/>
    </source>
</evidence>